<dbReference type="AlphaFoldDB" id="A0A840KDS1"/>
<dbReference type="Proteomes" id="UP000592180">
    <property type="component" value="Unassembled WGS sequence"/>
</dbReference>
<sequence length="213" mass="23805">MKKTLTIITALSLVSILNSCDDERIVPEEISLEQTMQTSHIGKLDDKLSTKEKKKLYKVLFANPEKFGFKKTSNDLRFDYFNRKGYAVYLRTLPYNNEENIVISKNSSQQKATPTNGYFVFSYNCICSGMASLADITNNTADDLCTDIDAGIVNLDELGSSNIEGYGIQGVPPKTNGQWVAIEAGYFFGNVPEYDIISQIAEDLVDGWISLDY</sequence>
<reference evidence="1 2" key="1">
    <citation type="submission" date="2020-08" db="EMBL/GenBank/DDBJ databases">
        <title>Functional genomics of gut bacteria from endangered species of beetles.</title>
        <authorList>
            <person name="Carlos-Shanley C."/>
        </authorList>
    </citation>
    <scope>NUCLEOTIDE SEQUENCE [LARGE SCALE GENOMIC DNA]</scope>
    <source>
        <strain evidence="1 2">S00151</strain>
    </source>
</reference>
<proteinExistence type="predicted"/>
<organism evidence="1 2">
    <name type="scientific">Chryseobacterium defluvii</name>
    <dbReference type="NCBI Taxonomy" id="160396"/>
    <lineage>
        <taxon>Bacteria</taxon>
        <taxon>Pseudomonadati</taxon>
        <taxon>Bacteroidota</taxon>
        <taxon>Flavobacteriia</taxon>
        <taxon>Flavobacteriales</taxon>
        <taxon>Weeksellaceae</taxon>
        <taxon>Chryseobacterium group</taxon>
        <taxon>Chryseobacterium</taxon>
    </lineage>
</organism>
<gene>
    <name evidence="1" type="ORF">HNP38_000965</name>
</gene>
<evidence type="ECO:0000313" key="2">
    <source>
        <dbReference type="Proteomes" id="UP000592180"/>
    </source>
</evidence>
<accession>A0A840KDS1</accession>
<protein>
    <submittedName>
        <fullName evidence="1">Uncharacterized protein</fullName>
    </submittedName>
</protein>
<dbReference type="RefSeq" id="WP_184185268.1">
    <property type="nucleotide sequence ID" value="NZ_JACHLE010000001.1"/>
</dbReference>
<dbReference type="EMBL" id="JACHLE010000001">
    <property type="protein sequence ID" value="MBB4805693.1"/>
    <property type="molecule type" value="Genomic_DNA"/>
</dbReference>
<name>A0A840KDS1_9FLAO</name>
<keyword evidence="2" id="KW-1185">Reference proteome</keyword>
<comment type="caution">
    <text evidence="1">The sequence shown here is derived from an EMBL/GenBank/DDBJ whole genome shotgun (WGS) entry which is preliminary data.</text>
</comment>
<evidence type="ECO:0000313" key="1">
    <source>
        <dbReference type="EMBL" id="MBB4805693.1"/>
    </source>
</evidence>